<dbReference type="AlphaFoldDB" id="A0A915KN47"/>
<protein>
    <submittedName>
        <fullName evidence="2">Uncharacterized protein</fullName>
    </submittedName>
</protein>
<dbReference type="Proteomes" id="UP000887565">
    <property type="component" value="Unplaced"/>
</dbReference>
<evidence type="ECO:0000313" key="1">
    <source>
        <dbReference type="Proteomes" id="UP000887565"/>
    </source>
</evidence>
<keyword evidence="1" id="KW-1185">Reference proteome</keyword>
<name>A0A915KN47_ROMCU</name>
<organism evidence="1 2">
    <name type="scientific">Romanomermis culicivorax</name>
    <name type="common">Nematode worm</name>
    <dbReference type="NCBI Taxonomy" id="13658"/>
    <lineage>
        <taxon>Eukaryota</taxon>
        <taxon>Metazoa</taxon>
        <taxon>Ecdysozoa</taxon>
        <taxon>Nematoda</taxon>
        <taxon>Enoplea</taxon>
        <taxon>Dorylaimia</taxon>
        <taxon>Mermithida</taxon>
        <taxon>Mermithoidea</taxon>
        <taxon>Mermithidae</taxon>
        <taxon>Romanomermis</taxon>
    </lineage>
</organism>
<sequence>MVVTDALDRPGRLQLVTISQLKPFILCPARDTSITEASGSQCQQIDATLPATLPLPNATFWLY</sequence>
<reference evidence="2" key="1">
    <citation type="submission" date="2022-11" db="UniProtKB">
        <authorList>
            <consortium name="WormBaseParasite"/>
        </authorList>
    </citation>
    <scope>IDENTIFICATION</scope>
</reference>
<proteinExistence type="predicted"/>
<evidence type="ECO:0000313" key="2">
    <source>
        <dbReference type="WBParaSite" id="nRc.2.0.1.t40267-RA"/>
    </source>
</evidence>
<dbReference type="WBParaSite" id="nRc.2.0.1.t40267-RA">
    <property type="protein sequence ID" value="nRc.2.0.1.t40267-RA"/>
    <property type="gene ID" value="nRc.2.0.1.g40267"/>
</dbReference>
<accession>A0A915KN47</accession>